<evidence type="ECO:0000259" key="2">
    <source>
        <dbReference type="PROSITE" id="PS50878"/>
    </source>
</evidence>
<feature type="region of interest" description="Disordered" evidence="1">
    <location>
        <begin position="343"/>
        <end position="411"/>
    </location>
</feature>
<dbReference type="InterPro" id="IPR043502">
    <property type="entry name" value="DNA/RNA_pol_sf"/>
</dbReference>
<sequence>MLVACGKDNVFPGVFKDLGSNVIECLLRASSLSMKTTHTRARFRCPGRKSIMDLAAANRIGQEMVGVLLRGLLVPSRLTWRRGGKDPSTGLSRLSDGVLSVHARRAGKLSSKCYGGTMVGIDMSRAFDTLARDVLLRSLQHAGVDASLQRILIEIHEACQYEISHMQHTTQVPMGTGVRQGCAVSPLLYSLFTAWFLAELEVRTSPSWVQHLVTCFADDTHLAWEIEQYSDLTFFCTSLRATFQLLRECKMLVNSDKSTLVLGLRGAQAKRWIRTHLVVQAGKKCLDMGTPGAPLCIPGPGTKQHLRLSHVTEWMLKDDADSLCSSAGSAAIAYLCLDQEDGARGRGQSAGGGPPGDARCLGRDLSTPCSKGGTTGAKAKQEAIGGGPGARPSGEVEQASLQGTTGEGTELERRELEDLGASTSGSADGQRHPPLLRTLVKTTLRLDEDVSRLRTDCNFMLFVDSVMETNTLHSLREAAQKWQEAFVEKKVSTSLRVILFCGLGKRLREAVEQVQTDDELKDRLLRVGWLEDGINALLPAGIIFDGMPPRKDKWSRKGAAACQNCQSFVAVVGHRGDTMQALIDAWSSQSAVHALESHSGLVILQLKRYSSPEGVPAKNSAPVLVQPGEALAVPVFAVQDSLDLLSRQFRVAFVIYHHGVSPHGGHYQAALSMSSTSDLTGEWQFYICDDGIVPKRAASADLKDILHNAYLIGLVRGDALHCQ</sequence>
<reference evidence="3 4" key="1">
    <citation type="submission" date="2016-02" db="EMBL/GenBank/DDBJ databases">
        <title>Genome analysis of coral dinoflagellate symbionts highlights evolutionary adaptations to a symbiotic lifestyle.</title>
        <authorList>
            <person name="Aranda M."/>
            <person name="Li Y."/>
            <person name="Liew Y.J."/>
            <person name="Baumgarten S."/>
            <person name="Simakov O."/>
            <person name="Wilson M."/>
            <person name="Piel J."/>
            <person name="Ashoor H."/>
            <person name="Bougouffa S."/>
            <person name="Bajic V.B."/>
            <person name="Ryu T."/>
            <person name="Ravasi T."/>
            <person name="Bayer T."/>
            <person name="Micklem G."/>
            <person name="Kim H."/>
            <person name="Bhak J."/>
            <person name="Lajeunesse T.C."/>
            <person name="Voolstra C.R."/>
        </authorList>
    </citation>
    <scope>NUCLEOTIDE SEQUENCE [LARGE SCALE GENOMIC DNA]</scope>
    <source>
        <strain evidence="3 4">CCMP2467</strain>
    </source>
</reference>
<dbReference type="Gene3D" id="3.90.70.10">
    <property type="entry name" value="Cysteine proteinases"/>
    <property type="match status" value="1"/>
</dbReference>
<evidence type="ECO:0000313" key="3">
    <source>
        <dbReference type="EMBL" id="OLP75697.1"/>
    </source>
</evidence>
<accession>A0A1Q9BYE2</accession>
<dbReference type="SUPFAM" id="SSF56672">
    <property type="entry name" value="DNA/RNA polymerases"/>
    <property type="match status" value="1"/>
</dbReference>
<proteinExistence type="predicted"/>
<dbReference type="PANTHER" id="PTHR19446">
    <property type="entry name" value="REVERSE TRANSCRIPTASES"/>
    <property type="match status" value="1"/>
</dbReference>
<organism evidence="3 4">
    <name type="scientific">Symbiodinium microadriaticum</name>
    <name type="common">Dinoflagellate</name>
    <name type="synonym">Zooxanthella microadriatica</name>
    <dbReference type="NCBI Taxonomy" id="2951"/>
    <lineage>
        <taxon>Eukaryota</taxon>
        <taxon>Sar</taxon>
        <taxon>Alveolata</taxon>
        <taxon>Dinophyceae</taxon>
        <taxon>Suessiales</taxon>
        <taxon>Symbiodiniaceae</taxon>
        <taxon>Symbiodinium</taxon>
    </lineage>
</organism>
<dbReference type="EMBL" id="LSRX01002325">
    <property type="protein sequence ID" value="OLP75697.1"/>
    <property type="molecule type" value="Genomic_DNA"/>
</dbReference>
<dbReference type="InterPro" id="IPR038765">
    <property type="entry name" value="Papain-like_cys_pep_sf"/>
</dbReference>
<comment type="caution">
    <text evidence="3">The sequence shown here is derived from an EMBL/GenBank/DDBJ whole genome shotgun (WGS) entry which is preliminary data.</text>
</comment>
<name>A0A1Q9BYE2_SYMMI</name>
<dbReference type="AlphaFoldDB" id="A0A1Q9BYE2"/>
<dbReference type="Proteomes" id="UP000186817">
    <property type="component" value="Unassembled WGS sequence"/>
</dbReference>
<keyword evidence="4" id="KW-1185">Reference proteome</keyword>
<dbReference type="InterPro" id="IPR000477">
    <property type="entry name" value="RT_dom"/>
</dbReference>
<dbReference type="SUPFAM" id="SSF54001">
    <property type="entry name" value="Cysteine proteinases"/>
    <property type="match status" value="1"/>
</dbReference>
<dbReference type="Pfam" id="PF00078">
    <property type="entry name" value="RVT_1"/>
    <property type="match status" value="1"/>
</dbReference>
<dbReference type="OrthoDB" id="449171at2759"/>
<feature type="domain" description="Reverse transcriptase" evidence="2">
    <location>
        <begin position="1"/>
        <end position="277"/>
    </location>
</feature>
<protein>
    <recommendedName>
        <fullName evidence="2">Reverse transcriptase domain-containing protein</fullName>
    </recommendedName>
</protein>
<gene>
    <name evidence="3" type="ORF">AK812_SmicGene44466</name>
</gene>
<evidence type="ECO:0000256" key="1">
    <source>
        <dbReference type="SAM" id="MobiDB-lite"/>
    </source>
</evidence>
<dbReference type="PROSITE" id="PS50878">
    <property type="entry name" value="RT_POL"/>
    <property type="match status" value="1"/>
</dbReference>
<evidence type="ECO:0000313" key="4">
    <source>
        <dbReference type="Proteomes" id="UP000186817"/>
    </source>
</evidence>